<proteinExistence type="predicted"/>
<reference evidence="3 4" key="1">
    <citation type="submission" date="2023-11" db="EMBL/GenBank/DDBJ databases">
        <title>Draft genome sequence and annotation of the polyextremotolerant black yeast-like fungus Aureobasidium pullulans NRRL 62042.</title>
        <authorList>
            <person name="Dielentheis-Frenken M.R.E."/>
            <person name="Wibberg D."/>
            <person name="Blank L.M."/>
            <person name="Tiso T."/>
        </authorList>
    </citation>
    <scope>NUCLEOTIDE SEQUENCE [LARGE SCALE GENOMIC DNA]</scope>
    <source>
        <strain evidence="3 4">NRRL 62042</strain>
    </source>
</reference>
<dbReference type="Pfam" id="PF00172">
    <property type="entry name" value="Zn_clus"/>
    <property type="match status" value="1"/>
</dbReference>
<dbReference type="Gene3D" id="4.10.240.10">
    <property type="entry name" value="Zn(2)-C6 fungal-type DNA-binding domain"/>
    <property type="match status" value="1"/>
</dbReference>
<keyword evidence="4" id="KW-1185">Reference proteome</keyword>
<sequence>MDYQDEFDLANVAPLPFDDDDFSYDQTHLDGSFPADAITYPYNNLYFGEDPMMTNGSLIAAPVMEMSPALQALRNNNPFSNAAGHQSIYGFQSSSLSLLDIVQTSGKDATRPQQLTISNEGPIQVSNGTIPSTSTLDGSKPVPKIRKKATKLRVTCESCRQLKIKCHPTTDGASCEKCLKKGIPCVRKARAPYRSAIRKSSS</sequence>
<dbReference type="EMBL" id="JASGXD010000014">
    <property type="protein sequence ID" value="KAK6001299.1"/>
    <property type="molecule type" value="Genomic_DNA"/>
</dbReference>
<gene>
    <name evidence="3" type="ORF">QM012_002630</name>
</gene>
<dbReference type="PROSITE" id="PS00463">
    <property type="entry name" value="ZN2_CY6_FUNGAL_1"/>
    <property type="match status" value="1"/>
</dbReference>
<evidence type="ECO:0000313" key="3">
    <source>
        <dbReference type="EMBL" id="KAK6001299.1"/>
    </source>
</evidence>
<protein>
    <recommendedName>
        <fullName evidence="2">Zn(2)-C6 fungal-type domain-containing protein</fullName>
    </recommendedName>
</protein>
<dbReference type="InterPro" id="IPR036864">
    <property type="entry name" value="Zn2-C6_fun-type_DNA-bd_sf"/>
</dbReference>
<accession>A0ABR0TAP4</accession>
<dbReference type="CDD" id="cd00067">
    <property type="entry name" value="GAL4"/>
    <property type="match status" value="1"/>
</dbReference>
<dbReference type="PROSITE" id="PS50048">
    <property type="entry name" value="ZN2_CY6_FUNGAL_2"/>
    <property type="match status" value="1"/>
</dbReference>
<dbReference type="SMART" id="SM00066">
    <property type="entry name" value="GAL4"/>
    <property type="match status" value="1"/>
</dbReference>
<feature type="domain" description="Zn(2)-C6 fungal-type" evidence="2">
    <location>
        <begin position="155"/>
        <end position="187"/>
    </location>
</feature>
<comment type="caution">
    <text evidence="3">The sequence shown here is derived from an EMBL/GenBank/DDBJ whole genome shotgun (WGS) entry which is preliminary data.</text>
</comment>
<name>A0ABR0TAP4_AURPU</name>
<dbReference type="SUPFAM" id="SSF57701">
    <property type="entry name" value="Zn2/Cys6 DNA-binding domain"/>
    <property type="match status" value="1"/>
</dbReference>
<dbReference type="InterPro" id="IPR001138">
    <property type="entry name" value="Zn2Cys6_DnaBD"/>
</dbReference>
<keyword evidence="1" id="KW-0539">Nucleus</keyword>
<dbReference type="Proteomes" id="UP001341245">
    <property type="component" value="Unassembled WGS sequence"/>
</dbReference>
<evidence type="ECO:0000256" key="1">
    <source>
        <dbReference type="ARBA" id="ARBA00023242"/>
    </source>
</evidence>
<evidence type="ECO:0000259" key="2">
    <source>
        <dbReference type="PROSITE" id="PS50048"/>
    </source>
</evidence>
<evidence type="ECO:0000313" key="4">
    <source>
        <dbReference type="Proteomes" id="UP001341245"/>
    </source>
</evidence>
<organism evidence="3 4">
    <name type="scientific">Aureobasidium pullulans</name>
    <name type="common">Black yeast</name>
    <name type="synonym">Pullularia pullulans</name>
    <dbReference type="NCBI Taxonomy" id="5580"/>
    <lineage>
        <taxon>Eukaryota</taxon>
        <taxon>Fungi</taxon>
        <taxon>Dikarya</taxon>
        <taxon>Ascomycota</taxon>
        <taxon>Pezizomycotina</taxon>
        <taxon>Dothideomycetes</taxon>
        <taxon>Dothideomycetidae</taxon>
        <taxon>Dothideales</taxon>
        <taxon>Saccotheciaceae</taxon>
        <taxon>Aureobasidium</taxon>
    </lineage>
</organism>